<comment type="caution">
    <text evidence="2">The sequence shown here is derived from an EMBL/GenBank/DDBJ whole genome shotgun (WGS) entry which is preliminary data.</text>
</comment>
<reference evidence="2 5" key="1">
    <citation type="submission" date="2021-11" db="EMBL/GenBank/DDBJ databases">
        <title>Draft genome sequence of Capnocytophaga sp. strain KC07075 isolated from cat oral cavity.</title>
        <authorList>
            <person name="Suzuki M."/>
            <person name="Imaoka K."/>
            <person name="Kimura M."/>
            <person name="Morikawa S."/>
            <person name="Maeda K."/>
        </authorList>
    </citation>
    <scope>NUCLEOTIDE SEQUENCE</scope>
    <source>
        <strain evidence="2">KC07075</strain>
        <strain evidence="3 5">KC07079</strain>
    </source>
</reference>
<name>A0AAV5ASK3_9FLAO</name>
<sequence length="167" mass="19709">MNEIRYIGQLLFLLIIQVFLLNQINFLGFANPMVYLLFFLIFPYQESNIPLLFLAFFSGIIIDAFSDTGGIYTAATLVLVQIRPMLIQLLFGKNFEYQSIELLQQSVYIRWTYVVLLILIYYITFYLLEIFNFHHIVLTLQRIIVSTFITSIICVICLYIFDTKKER</sequence>
<keyword evidence="1" id="KW-0472">Membrane</keyword>
<gene>
    <name evidence="2" type="ORF">RCZ15_02050</name>
    <name evidence="3" type="ORF">RCZ16_14440</name>
</gene>
<feature type="transmembrane region" description="Helical" evidence="1">
    <location>
        <begin position="72"/>
        <end position="91"/>
    </location>
</feature>
<organism evidence="2 4">
    <name type="scientific">Capnocytophaga catalasegens</name>
    <dbReference type="NCBI Taxonomy" id="1004260"/>
    <lineage>
        <taxon>Bacteria</taxon>
        <taxon>Pseudomonadati</taxon>
        <taxon>Bacteroidota</taxon>
        <taxon>Flavobacteriia</taxon>
        <taxon>Flavobacteriales</taxon>
        <taxon>Flavobacteriaceae</taxon>
        <taxon>Capnocytophaga</taxon>
    </lineage>
</organism>
<feature type="transmembrane region" description="Helical" evidence="1">
    <location>
        <begin position="143"/>
        <end position="161"/>
    </location>
</feature>
<dbReference type="EMBL" id="BQKA01000005">
    <property type="protein sequence ID" value="GJM49230.1"/>
    <property type="molecule type" value="Genomic_DNA"/>
</dbReference>
<protein>
    <recommendedName>
        <fullName evidence="6">Rod shape-determining protein MreD</fullName>
    </recommendedName>
</protein>
<evidence type="ECO:0000256" key="1">
    <source>
        <dbReference type="SAM" id="Phobius"/>
    </source>
</evidence>
<feature type="transmembrane region" description="Helical" evidence="1">
    <location>
        <begin position="111"/>
        <end position="131"/>
    </location>
</feature>
<evidence type="ECO:0000313" key="2">
    <source>
        <dbReference type="EMBL" id="GJM49230.1"/>
    </source>
</evidence>
<proteinExistence type="predicted"/>
<dbReference type="Proteomes" id="UP001208692">
    <property type="component" value="Unassembled WGS sequence"/>
</dbReference>
<keyword evidence="1" id="KW-0812">Transmembrane</keyword>
<evidence type="ECO:0000313" key="5">
    <source>
        <dbReference type="Proteomes" id="UP001208692"/>
    </source>
</evidence>
<keyword evidence="1" id="KW-1133">Transmembrane helix</keyword>
<feature type="transmembrane region" description="Helical" evidence="1">
    <location>
        <begin position="12"/>
        <end position="42"/>
    </location>
</feature>
<evidence type="ECO:0000313" key="4">
    <source>
        <dbReference type="Proteomes" id="UP001207736"/>
    </source>
</evidence>
<dbReference type="AlphaFoldDB" id="A0AAV5ASK3"/>
<dbReference type="RefSeq" id="WP_264846876.1">
    <property type="nucleotide sequence ID" value="NZ_BPMA01000032.1"/>
</dbReference>
<dbReference type="Proteomes" id="UP001207736">
    <property type="component" value="Unassembled WGS sequence"/>
</dbReference>
<accession>A0AAV5ASK3</accession>
<evidence type="ECO:0008006" key="6">
    <source>
        <dbReference type="Google" id="ProtNLM"/>
    </source>
</evidence>
<evidence type="ECO:0000313" key="3">
    <source>
        <dbReference type="EMBL" id="GJM53127.1"/>
    </source>
</evidence>
<dbReference type="EMBL" id="BQKB01000027">
    <property type="protein sequence ID" value="GJM53127.1"/>
    <property type="molecule type" value="Genomic_DNA"/>
</dbReference>
<keyword evidence="5" id="KW-1185">Reference proteome</keyword>